<evidence type="ECO:0000313" key="3">
    <source>
        <dbReference type="Proteomes" id="UP001500016"/>
    </source>
</evidence>
<sequence length="206" mass="23347">MHVRMTRTPTPAPAPAGQPELPTLPFASRAEWEAWLEERHGEADGVWIKLAKKGTGVTSVSYAEAVEVALCFGWIDGQSRRLDETYWLQKFTPRRSRSKWSQINRERATELIERGLMRPAGLREIERAKADGRWEAAYASPSQASVPDDLQAALDANEAARAFFATLDGRNRYAILHRIHDAKRPETRARRIEQFVTMLGEGRTPH</sequence>
<keyword evidence="3" id="KW-1185">Reference proteome</keyword>
<accession>A0ABN2WHS0</accession>
<dbReference type="EMBL" id="BAAAPE010000015">
    <property type="protein sequence ID" value="GAA2092748.1"/>
    <property type="molecule type" value="Genomic_DNA"/>
</dbReference>
<organism evidence="2 3">
    <name type="scientific">Streptomyces albiaxialis</name>
    <dbReference type="NCBI Taxonomy" id="329523"/>
    <lineage>
        <taxon>Bacteria</taxon>
        <taxon>Bacillati</taxon>
        <taxon>Actinomycetota</taxon>
        <taxon>Actinomycetes</taxon>
        <taxon>Kitasatosporales</taxon>
        <taxon>Streptomycetaceae</taxon>
        <taxon>Streptomyces</taxon>
    </lineage>
</organism>
<name>A0ABN2WHS0_9ACTN</name>
<reference evidence="2 3" key="1">
    <citation type="journal article" date="2019" name="Int. J. Syst. Evol. Microbiol.">
        <title>The Global Catalogue of Microorganisms (GCM) 10K type strain sequencing project: providing services to taxonomists for standard genome sequencing and annotation.</title>
        <authorList>
            <consortium name="The Broad Institute Genomics Platform"/>
            <consortium name="The Broad Institute Genome Sequencing Center for Infectious Disease"/>
            <person name="Wu L."/>
            <person name="Ma J."/>
        </authorList>
    </citation>
    <scope>NUCLEOTIDE SEQUENCE [LARGE SCALE GENOMIC DNA]</scope>
    <source>
        <strain evidence="2 3">JCM 15478</strain>
    </source>
</reference>
<feature type="region of interest" description="Disordered" evidence="1">
    <location>
        <begin position="1"/>
        <end position="23"/>
    </location>
</feature>
<evidence type="ECO:0000256" key="1">
    <source>
        <dbReference type="SAM" id="MobiDB-lite"/>
    </source>
</evidence>
<comment type="caution">
    <text evidence="2">The sequence shown here is derived from an EMBL/GenBank/DDBJ whole genome shotgun (WGS) entry which is preliminary data.</text>
</comment>
<proteinExistence type="predicted"/>
<dbReference type="Pfam" id="PF13376">
    <property type="entry name" value="OmdA"/>
    <property type="match status" value="1"/>
</dbReference>
<evidence type="ECO:0000313" key="2">
    <source>
        <dbReference type="EMBL" id="GAA2092748.1"/>
    </source>
</evidence>
<dbReference type="Proteomes" id="UP001500016">
    <property type="component" value="Unassembled WGS sequence"/>
</dbReference>
<gene>
    <name evidence="2" type="ORF">GCM10009801_59460</name>
</gene>
<protein>
    <submittedName>
        <fullName evidence="2">YdeI family protein</fullName>
    </submittedName>
</protein>